<keyword evidence="2" id="KW-0547">Nucleotide-binding</keyword>
<protein>
    <submittedName>
        <fullName evidence="11">DNA helicase/exodeoxyribonuclease V, subunit B</fullName>
    </submittedName>
</protein>
<dbReference type="Gene3D" id="3.90.320.10">
    <property type="match status" value="1"/>
</dbReference>
<dbReference type="GO" id="GO:0006310">
    <property type="term" value="P:DNA recombination"/>
    <property type="evidence" value="ECO:0007669"/>
    <property type="project" value="TreeGrafter"/>
</dbReference>
<evidence type="ECO:0000256" key="1">
    <source>
        <dbReference type="ARBA" id="ARBA00022722"/>
    </source>
</evidence>
<sequence>MGVNIWTGVSGTGKTDRMFREIEAMTMEEPLGSNIYIITPTQNTLQYERIITARTNENIVGSLRAGVFSFQRFIWHIFNEIGHGSRETLSESGQVMLLHKIMNDMKPGFKYYQDSGQYIKFSKKVLDMLKEFRTYQVTADDIGLVTSEKERYQDKLYDLTHIYKHWLEQTRRHNIEDLNIINTFMNVLDTHPDVKSLKDAVIYIDGFHNFTESEFQLIARLSKRVKTINVLLTHKGENKTLFRKTNATIERLQELLGSAVKIDHFDDQFRRSDKMGLIQLEEYFSDNRPMTLYDGIKIIESPNIIDEVTNVAREIERLTADGDVNYNDIGILYRDQSYIQHIHSIFRRFDISYHVDRKVPMYSHPFIQFIIAVLECYMRKFDFTALMDVLKTEYLTDDSERDFIFQFENFALERGLTRSALFKDELFTVKKVRSADGQIIDKDVTGEVQDLLDFKNKVLGRLSDLFNRFDEASTVKEYITIIHNFITENGIDRRIEAEIGHLEEMDAIIKRDETEQAYNQLIRLMDDAYVVFREEAVAFDIFYETFKDGLLNAEFNLLPSTIDQVIVGNLDLAKVENKKYVFLIGMNRNVMPRETRTNAIIREEEKELFEAHGIILSPSARVLAQDERFVFYHGITRATDGLFISFSNTLQGGETTKISPFAEEIIPENDYQKDLVYSRTSLYENFEPEKLVSSARSMESLIHLKMRELLNINNAAVQEIARYPEFNTWIRLFQMIRRYDTTGMYSRIRASLTDDNRSEPISHDTAEALYGESMMASVSRFESFNRCEFQHFSNYGLKLNVRQPFKVAPLDLGNLYHHVLEHVTRKLDFTFQHEDDHIASIIETAIDEEAAAIQHGIFNESFYNASLKRRAKDALERLIHFMRDIERLGEYKISRVEMSFGKEQDDLGEVRLTSNEGREIALRGKVDRIDAYDAGGHSYVNLIDYKSSTRSISRTGILNGLELQMITYMHVLTEKGSTLFDGEIKPNSMLFFPVRDPVLSLKEEKDPEDIIKEQNKQLKPDGAFINEHPSFNEYLDETSVGLSGLLSNLDDYTEYGEYYPITVSQKGRINARTKGRYFSPALFRHYADYVMELYRKVTDDIYSGANKVNPMATNDVLPCSFCDFKFACRVDYLLNARDIRENKMDDTEIEQFESEVTGDGDMDG</sequence>
<keyword evidence="3" id="KW-0227">DNA damage</keyword>
<dbReference type="GO" id="GO:0003677">
    <property type="term" value="F:DNA binding"/>
    <property type="evidence" value="ECO:0007669"/>
    <property type="project" value="UniProtKB-KW"/>
</dbReference>
<dbReference type="Proteomes" id="UP000199008">
    <property type="component" value="Unassembled WGS sequence"/>
</dbReference>
<dbReference type="PROSITE" id="PS51217">
    <property type="entry name" value="UVRD_HELICASE_CTER"/>
    <property type="match status" value="1"/>
</dbReference>
<keyword evidence="4" id="KW-0378">Hydrolase</keyword>
<dbReference type="STRING" id="576118.SAMN05216216_10855"/>
<reference evidence="12" key="1">
    <citation type="submission" date="2016-10" db="EMBL/GenBank/DDBJ databases">
        <authorList>
            <person name="Varghese N."/>
            <person name="Submissions S."/>
        </authorList>
    </citation>
    <scope>NUCLEOTIDE SEQUENCE [LARGE SCALE GENOMIC DNA]</scope>
    <source>
        <strain evidence="12">CGMCC 1.8895</strain>
    </source>
</reference>
<dbReference type="SUPFAM" id="SSF52540">
    <property type="entry name" value="P-loop containing nucleoside triphosphate hydrolases"/>
    <property type="match status" value="1"/>
</dbReference>
<dbReference type="InterPro" id="IPR049035">
    <property type="entry name" value="ADDB_N"/>
</dbReference>
<evidence type="ECO:0000256" key="3">
    <source>
        <dbReference type="ARBA" id="ARBA00022763"/>
    </source>
</evidence>
<keyword evidence="5 11" id="KW-0347">Helicase</keyword>
<dbReference type="EMBL" id="FNFY01000008">
    <property type="protein sequence ID" value="SDK74120.1"/>
    <property type="molecule type" value="Genomic_DNA"/>
</dbReference>
<dbReference type="InterPro" id="IPR014017">
    <property type="entry name" value="DNA_helicase_UvrD-like_C"/>
</dbReference>
<keyword evidence="12" id="KW-1185">Reference proteome</keyword>
<dbReference type="GO" id="GO:0004386">
    <property type="term" value="F:helicase activity"/>
    <property type="evidence" value="ECO:0007669"/>
    <property type="project" value="UniProtKB-KW"/>
</dbReference>
<dbReference type="OrthoDB" id="9758506at2"/>
<keyword evidence="9" id="KW-0234">DNA repair</keyword>
<feature type="domain" description="UvrD-like helicase C-terminal" evidence="10">
    <location>
        <begin position="247"/>
        <end position="575"/>
    </location>
</feature>
<evidence type="ECO:0000256" key="4">
    <source>
        <dbReference type="ARBA" id="ARBA00022801"/>
    </source>
</evidence>
<keyword evidence="7" id="KW-0067">ATP-binding</keyword>
<dbReference type="InterPro" id="IPR011604">
    <property type="entry name" value="PDDEXK-like_dom_sf"/>
</dbReference>
<keyword evidence="8" id="KW-0238">DNA-binding</keyword>
<dbReference type="GO" id="GO:0005524">
    <property type="term" value="F:ATP binding"/>
    <property type="evidence" value="ECO:0007669"/>
    <property type="project" value="UniProtKB-KW"/>
</dbReference>
<dbReference type="PANTHER" id="PTHR30591:SF1">
    <property type="entry name" value="RECBCD ENZYME SUBUNIT RECC"/>
    <property type="match status" value="1"/>
</dbReference>
<evidence type="ECO:0000313" key="12">
    <source>
        <dbReference type="Proteomes" id="UP000199008"/>
    </source>
</evidence>
<dbReference type="RefSeq" id="WP_092985812.1">
    <property type="nucleotide sequence ID" value="NZ_FNFY01000008.1"/>
</dbReference>
<evidence type="ECO:0000256" key="9">
    <source>
        <dbReference type="ARBA" id="ARBA00023204"/>
    </source>
</evidence>
<dbReference type="Pfam" id="PF13361">
    <property type="entry name" value="UvrD_C"/>
    <property type="match status" value="1"/>
</dbReference>
<evidence type="ECO:0000313" key="11">
    <source>
        <dbReference type="EMBL" id="SDK74120.1"/>
    </source>
</evidence>
<dbReference type="Pfam" id="PF21445">
    <property type="entry name" value="ADDB_N"/>
    <property type="match status" value="1"/>
</dbReference>
<dbReference type="GO" id="GO:0004527">
    <property type="term" value="F:exonuclease activity"/>
    <property type="evidence" value="ECO:0007669"/>
    <property type="project" value="UniProtKB-KW"/>
</dbReference>
<proteinExistence type="predicted"/>
<gene>
    <name evidence="11" type="ORF">SAMN05216216_10855</name>
</gene>
<evidence type="ECO:0000256" key="2">
    <source>
        <dbReference type="ARBA" id="ARBA00022741"/>
    </source>
</evidence>
<evidence type="ECO:0000256" key="7">
    <source>
        <dbReference type="ARBA" id="ARBA00022840"/>
    </source>
</evidence>
<evidence type="ECO:0000259" key="10">
    <source>
        <dbReference type="PROSITE" id="PS51217"/>
    </source>
</evidence>
<organism evidence="11 12">
    <name type="scientific">Lacicoccus qingdaonensis</name>
    <dbReference type="NCBI Taxonomy" id="576118"/>
    <lineage>
        <taxon>Bacteria</taxon>
        <taxon>Bacillati</taxon>
        <taxon>Bacillota</taxon>
        <taxon>Bacilli</taxon>
        <taxon>Bacillales</taxon>
        <taxon>Salinicoccaceae</taxon>
        <taxon>Lacicoccus</taxon>
    </lineage>
</organism>
<name>A0A1G9ED76_9BACL</name>
<keyword evidence="1" id="KW-0540">Nuclease</keyword>
<dbReference type="GO" id="GO:0006281">
    <property type="term" value="P:DNA repair"/>
    <property type="evidence" value="ECO:0007669"/>
    <property type="project" value="UniProtKB-KW"/>
</dbReference>
<dbReference type="PANTHER" id="PTHR30591">
    <property type="entry name" value="RECBCD ENZYME SUBUNIT RECC"/>
    <property type="match status" value="1"/>
</dbReference>
<dbReference type="AlphaFoldDB" id="A0A1G9ED76"/>
<dbReference type="Gene3D" id="3.40.50.300">
    <property type="entry name" value="P-loop containing nucleotide triphosphate hydrolases"/>
    <property type="match status" value="4"/>
</dbReference>
<dbReference type="InterPro" id="IPR027417">
    <property type="entry name" value="P-loop_NTPase"/>
</dbReference>
<evidence type="ECO:0000256" key="6">
    <source>
        <dbReference type="ARBA" id="ARBA00022839"/>
    </source>
</evidence>
<evidence type="ECO:0000256" key="5">
    <source>
        <dbReference type="ARBA" id="ARBA00022806"/>
    </source>
</evidence>
<accession>A0A1G9ED76</accession>
<dbReference type="Pfam" id="PF12705">
    <property type="entry name" value="PDDEXK_1"/>
    <property type="match status" value="1"/>
</dbReference>
<dbReference type="InterPro" id="IPR038726">
    <property type="entry name" value="PDDEXK_AddAB-type"/>
</dbReference>
<keyword evidence="6" id="KW-0269">Exonuclease</keyword>
<evidence type="ECO:0000256" key="8">
    <source>
        <dbReference type="ARBA" id="ARBA00023125"/>
    </source>
</evidence>